<feature type="compositionally biased region" description="Low complexity" evidence="1">
    <location>
        <begin position="227"/>
        <end position="242"/>
    </location>
</feature>
<comment type="caution">
    <text evidence="3">The sequence shown here is derived from an EMBL/GenBank/DDBJ whole genome shotgun (WGS) entry which is preliminary data.</text>
</comment>
<dbReference type="SUPFAM" id="SSF51126">
    <property type="entry name" value="Pectin lyase-like"/>
    <property type="match status" value="1"/>
</dbReference>
<keyword evidence="4" id="KW-1185">Reference proteome</keyword>
<evidence type="ECO:0000313" key="3">
    <source>
        <dbReference type="EMBL" id="GBG85232.1"/>
    </source>
</evidence>
<reference evidence="3 4" key="1">
    <citation type="journal article" date="2018" name="Cell">
        <title>The Chara Genome: Secondary Complexity and Implications for Plant Terrestrialization.</title>
        <authorList>
            <person name="Nishiyama T."/>
            <person name="Sakayama H."/>
            <person name="Vries J.D."/>
            <person name="Buschmann H."/>
            <person name="Saint-Marcoux D."/>
            <person name="Ullrich K.K."/>
            <person name="Haas F.B."/>
            <person name="Vanderstraeten L."/>
            <person name="Becker D."/>
            <person name="Lang D."/>
            <person name="Vosolsobe S."/>
            <person name="Rombauts S."/>
            <person name="Wilhelmsson P.K.I."/>
            <person name="Janitza P."/>
            <person name="Kern R."/>
            <person name="Heyl A."/>
            <person name="Rumpler F."/>
            <person name="Villalobos L.I.A.C."/>
            <person name="Clay J.M."/>
            <person name="Skokan R."/>
            <person name="Toyoda A."/>
            <person name="Suzuki Y."/>
            <person name="Kagoshima H."/>
            <person name="Schijlen E."/>
            <person name="Tajeshwar N."/>
            <person name="Catarino B."/>
            <person name="Hetherington A.J."/>
            <person name="Saltykova A."/>
            <person name="Bonnot C."/>
            <person name="Breuninger H."/>
            <person name="Symeonidi A."/>
            <person name="Radhakrishnan G.V."/>
            <person name="Van Nieuwerburgh F."/>
            <person name="Deforce D."/>
            <person name="Chang C."/>
            <person name="Karol K.G."/>
            <person name="Hedrich R."/>
            <person name="Ulvskov P."/>
            <person name="Glockner G."/>
            <person name="Delwiche C.F."/>
            <person name="Petrasek J."/>
            <person name="Van de Peer Y."/>
            <person name="Friml J."/>
            <person name="Beilby M."/>
            <person name="Dolan L."/>
            <person name="Kohara Y."/>
            <person name="Sugano S."/>
            <person name="Fujiyama A."/>
            <person name="Delaux P.-M."/>
            <person name="Quint M."/>
            <person name="TheiBen G."/>
            <person name="Hagemann M."/>
            <person name="Harholt J."/>
            <person name="Dunand C."/>
            <person name="Zachgo S."/>
            <person name="Langdale J."/>
            <person name="Maumus F."/>
            <person name="Straeten D.V.D."/>
            <person name="Gould S.B."/>
            <person name="Rensing S.A."/>
        </authorList>
    </citation>
    <scope>NUCLEOTIDE SEQUENCE [LARGE SCALE GENOMIC DNA]</scope>
    <source>
        <strain evidence="3 4">S276</strain>
    </source>
</reference>
<organism evidence="3 4">
    <name type="scientific">Chara braunii</name>
    <name type="common">Braun's stonewort</name>
    <dbReference type="NCBI Taxonomy" id="69332"/>
    <lineage>
        <taxon>Eukaryota</taxon>
        <taxon>Viridiplantae</taxon>
        <taxon>Streptophyta</taxon>
        <taxon>Charophyceae</taxon>
        <taxon>Charales</taxon>
        <taxon>Characeae</taxon>
        <taxon>Chara</taxon>
    </lineage>
</organism>
<evidence type="ECO:0008006" key="5">
    <source>
        <dbReference type="Google" id="ProtNLM"/>
    </source>
</evidence>
<feature type="region of interest" description="Disordered" evidence="1">
    <location>
        <begin position="185"/>
        <end position="263"/>
    </location>
</feature>
<name>A0A388LSP7_CHABU</name>
<evidence type="ECO:0000256" key="2">
    <source>
        <dbReference type="SAM" id="SignalP"/>
    </source>
</evidence>
<keyword evidence="2" id="KW-0732">Signal</keyword>
<accession>A0A388LSP7</accession>
<evidence type="ECO:0000313" key="4">
    <source>
        <dbReference type="Proteomes" id="UP000265515"/>
    </source>
</evidence>
<sequence length="286" mass="29129">MTGCTSTAAVEMYLTVALLLCGTWLAPLLSANGDAATDFLKQYTDPKVSHIQVSGDVYLSDDLPLLSRSLTIVGVKQTGGRLPTLDGRGSFSGIVTSANLTLQSLAFTNFKTSTTEGGAAVYAYGGTHVLIDKCVFRGNRAMSGRGGAVSLNDVDFSMTNCTFDRNGVRIISGSDIDVTEGLKSFSGKTSTSGQAGKGGGQAERATQGSQDGADGQWGQVAGDGEVGAEPAAGAETATGGTTDNPVGPAQVNEKTNKQDGIHGGAVACSGSVCNIARSTFTNNFSS</sequence>
<gene>
    <name evidence="3" type="ORF">CBR_g39798</name>
</gene>
<dbReference type="AlphaFoldDB" id="A0A388LSP7"/>
<feature type="chain" id="PRO_5017381910" description="Right handed beta helix domain-containing protein" evidence="2">
    <location>
        <begin position="31"/>
        <end position="286"/>
    </location>
</feature>
<dbReference type="Proteomes" id="UP000265515">
    <property type="component" value="Unassembled WGS sequence"/>
</dbReference>
<feature type="signal peptide" evidence="2">
    <location>
        <begin position="1"/>
        <end position="30"/>
    </location>
</feature>
<dbReference type="Gramene" id="GBG85232">
    <property type="protein sequence ID" value="GBG85232"/>
    <property type="gene ID" value="CBR_g39798"/>
</dbReference>
<dbReference type="InterPro" id="IPR011050">
    <property type="entry name" value="Pectin_lyase_fold/virulence"/>
</dbReference>
<protein>
    <recommendedName>
        <fullName evidence="5">Right handed beta helix domain-containing protein</fullName>
    </recommendedName>
</protein>
<dbReference type="EMBL" id="BFEA01000510">
    <property type="protein sequence ID" value="GBG85232.1"/>
    <property type="molecule type" value="Genomic_DNA"/>
</dbReference>
<proteinExistence type="predicted"/>
<evidence type="ECO:0000256" key="1">
    <source>
        <dbReference type="SAM" id="MobiDB-lite"/>
    </source>
</evidence>